<dbReference type="Pfam" id="PF11992">
    <property type="entry name" value="TgpA_N"/>
    <property type="match status" value="1"/>
</dbReference>
<dbReference type="InterPro" id="IPR038765">
    <property type="entry name" value="Papain-like_cys_pep_sf"/>
</dbReference>
<feature type="transmembrane region" description="Helical" evidence="2">
    <location>
        <begin position="122"/>
        <end position="143"/>
    </location>
</feature>
<dbReference type="OrthoDB" id="9804023at2"/>
<organism evidence="3 4">
    <name type="scientific">Actinoalloteichus hoggarensis</name>
    <dbReference type="NCBI Taxonomy" id="1470176"/>
    <lineage>
        <taxon>Bacteria</taxon>
        <taxon>Bacillati</taxon>
        <taxon>Actinomycetota</taxon>
        <taxon>Actinomycetes</taxon>
        <taxon>Pseudonocardiales</taxon>
        <taxon>Pseudonocardiaceae</taxon>
        <taxon>Actinoalloteichus</taxon>
    </lineage>
</organism>
<evidence type="ECO:0000313" key="3">
    <source>
        <dbReference type="EMBL" id="ASO19436.1"/>
    </source>
</evidence>
<dbReference type="InterPro" id="IPR052901">
    <property type="entry name" value="Bact_TGase-like"/>
</dbReference>
<feature type="region of interest" description="Disordered" evidence="1">
    <location>
        <begin position="545"/>
        <end position="592"/>
    </location>
</feature>
<keyword evidence="2" id="KW-1133">Transmembrane helix</keyword>
<keyword evidence="2" id="KW-0472">Membrane</keyword>
<evidence type="ECO:0000313" key="4">
    <source>
        <dbReference type="Proteomes" id="UP000204221"/>
    </source>
</evidence>
<dbReference type="PANTHER" id="PTHR42736">
    <property type="entry name" value="PROTEIN-GLUTAMINE GAMMA-GLUTAMYLTRANSFERASE"/>
    <property type="match status" value="1"/>
</dbReference>
<dbReference type="Proteomes" id="UP000204221">
    <property type="component" value="Chromosome"/>
</dbReference>
<dbReference type="GO" id="GO:0003810">
    <property type="term" value="F:protein-glutamine gamma-glutamyltransferase activity"/>
    <property type="evidence" value="ECO:0007669"/>
    <property type="project" value="UniProtKB-EC"/>
</dbReference>
<feature type="transmembrane region" description="Helical" evidence="2">
    <location>
        <begin position="672"/>
        <end position="691"/>
    </location>
</feature>
<name>A0A221W0W7_9PSEU</name>
<feature type="compositionally biased region" description="Low complexity" evidence="1">
    <location>
        <begin position="556"/>
        <end position="590"/>
    </location>
</feature>
<dbReference type="InterPro" id="IPR025403">
    <property type="entry name" value="TgpA-like_C"/>
</dbReference>
<gene>
    <name evidence="3" type="primary">tgpA</name>
    <name evidence="3" type="ORF">AHOG_08960</name>
</gene>
<dbReference type="EC" id="2.3.2.13" evidence="3"/>
<dbReference type="AlphaFoldDB" id="A0A221W0W7"/>
<keyword evidence="2" id="KW-0812">Transmembrane</keyword>
<keyword evidence="4" id="KW-1185">Reference proteome</keyword>
<evidence type="ECO:0000256" key="2">
    <source>
        <dbReference type="SAM" id="Phobius"/>
    </source>
</evidence>
<feature type="transmembrane region" description="Helical" evidence="2">
    <location>
        <begin position="63"/>
        <end position="82"/>
    </location>
</feature>
<dbReference type="Pfam" id="PF13559">
    <property type="entry name" value="DUF4129"/>
    <property type="match status" value="1"/>
</dbReference>
<sequence length="816" mass="85573">MSVSWTTREQDSVTAAVAGGAVLCAATAIAGVVAPISWLLFAVVAVVAIVSTGILLRTLQVPAPLVAALQFIVLVFLITAVFSRRGVLMILPGPEAVEDLQTLLFQAAGEVRVGIPPIETTAAITAVLVAALGLVAILVDLLAVSAKAPAAAGLVLLTVFAVPASLAPELLPWWTFVLGAVGFATLLAVDGRLKALGWRRAGGAGSGRTEPGRSPMVAITAAAAALALGAGSTLTFIGTDGRIPGTGGVTQGIGFQPFTSLRGQLNQNDVELFRVRGLEQPRYLRLFTLDQYVAGEGWEMGPLQDGGPAEGALPLPVGTPVPSEVVSVEIEPTNFEDPWLPVYGMPTALRGVDESWRYDERSGTVYGDRQIAEPYSVETSLSTPDFAELQAAPAPVDVDPRYLDTEGIPAEVIDLAAEITADAPTAADRAKALNDFFTDPENGFTYSLETEQGSHSDALSDFVLESRTGYCEQFSSAMAALLRTVGVPSRVALGFTGGYNAGEYRVIGTREAHAWVEAYFQGVGWVTFEPTPSDGRMITPSYLNEDLSEERPDSPTPTEDTAPTDPDTTTTSASDDSATTDSSLGTGSTPRKGAPPAALWIWSAVMLSAATAAAVLLWRRGRAAAPGGAGRAGPPDADGRAALRAIQLACGLAVVLPWLWWLALPVGTAEWWWVPLAPLAALCGLSGPAFVRSRQRTARFRVISALGPGAASAAWRELLAEAGDRGADVGPSETARTTASRLIRQFSLDPQGAQAIGALVSEVERAWYGRATAVDPALPAAMHTVTRSLRQSSPMSWTARLLPRSVLRPRGRTGQA</sequence>
<dbReference type="Pfam" id="PF01841">
    <property type="entry name" value="Transglut_core"/>
    <property type="match status" value="1"/>
</dbReference>
<feature type="transmembrane region" description="Helical" evidence="2">
    <location>
        <begin position="214"/>
        <end position="237"/>
    </location>
</feature>
<evidence type="ECO:0000256" key="1">
    <source>
        <dbReference type="SAM" id="MobiDB-lite"/>
    </source>
</evidence>
<protein>
    <submittedName>
        <fullName evidence="3">Protein-glutamine gamma-glutamyltransferase</fullName>
        <ecNumber evidence="3">2.3.2.13</ecNumber>
    </submittedName>
</protein>
<dbReference type="RefSeq" id="WP_093940937.1">
    <property type="nucleotide sequence ID" value="NZ_CP022521.1"/>
</dbReference>
<dbReference type="KEGG" id="ahg:AHOG_08960"/>
<dbReference type="EMBL" id="CP022521">
    <property type="protein sequence ID" value="ASO19436.1"/>
    <property type="molecule type" value="Genomic_DNA"/>
</dbReference>
<dbReference type="InterPro" id="IPR002931">
    <property type="entry name" value="Transglutaminase-like"/>
</dbReference>
<feature type="transmembrane region" description="Helical" evidence="2">
    <location>
        <begin position="641"/>
        <end position="660"/>
    </location>
</feature>
<keyword evidence="3" id="KW-0808">Transferase</keyword>
<dbReference type="InterPro" id="IPR021878">
    <property type="entry name" value="TgpA_N"/>
</dbReference>
<keyword evidence="3" id="KW-0012">Acyltransferase</keyword>
<feature type="transmembrane region" description="Helical" evidence="2">
    <location>
        <begin position="36"/>
        <end position="56"/>
    </location>
</feature>
<dbReference type="SMART" id="SM00460">
    <property type="entry name" value="TGc"/>
    <property type="match status" value="1"/>
</dbReference>
<accession>A0A221W0W7</accession>
<feature type="transmembrane region" description="Helical" evidence="2">
    <location>
        <begin position="150"/>
        <end position="167"/>
    </location>
</feature>
<dbReference type="SUPFAM" id="SSF54001">
    <property type="entry name" value="Cysteine proteinases"/>
    <property type="match status" value="1"/>
</dbReference>
<dbReference type="PANTHER" id="PTHR42736:SF1">
    <property type="entry name" value="PROTEIN-GLUTAMINE GAMMA-GLUTAMYLTRANSFERASE"/>
    <property type="match status" value="1"/>
</dbReference>
<proteinExistence type="predicted"/>
<dbReference type="Gene3D" id="3.10.620.30">
    <property type="match status" value="1"/>
</dbReference>
<feature type="transmembrane region" description="Helical" evidence="2">
    <location>
        <begin position="173"/>
        <end position="193"/>
    </location>
</feature>
<feature type="transmembrane region" description="Helical" evidence="2">
    <location>
        <begin position="599"/>
        <end position="618"/>
    </location>
</feature>
<feature type="transmembrane region" description="Helical" evidence="2">
    <location>
        <begin position="12"/>
        <end position="30"/>
    </location>
</feature>
<reference evidence="3 4" key="1">
    <citation type="submission" date="2017-07" db="EMBL/GenBank/DDBJ databases">
        <title>Complete genome sequence of Actinoalloteichus hoggarensis DSM 45943, type strain of Actinoalloteichus hoggarensis.</title>
        <authorList>
            <person name="Ruckert C."/>
            <person name="Nouioui I."/>
            <person name="Willmese J."/>
            <person name="van Wezel G."/>
            <person name="Klenk H.-P."/>
            <person name="Kalinowski J."/>
            <person name="Zotchev S.B."/>
        </authorList>
    </citation>
    <scope>NUCLEOTIDE SEQUENCE [LARGE SCALE GENOMIC DNA]</scope>
    <source>
        <strain evidence="3 4">DSM 45943</strain>
    </source>
</reference>